<dbReference type="Gene3D" id="3.40.1350.10">
    <property type="match status" value="1"/>
</dbReference>
<dbReference type="EMBL" id="JBAKAR010000006">
    <property type="protein sequence ID" value="MEL0613430.1"/>
    <property type="molecule type" value="Genomic_DNA"/>
</dbReference>
<dbReference type="Pfam" id="PF02021">
    <property type="entry name" value="UPF0102"/>
    <property type="match status" value="1"/>
</dbReference>
<comment type="caution">
    <text evidence="4">The sequence shown here is derived from an EMBL/GenBank/DDBJ whole genome shotgun (WGS) entry which is preliminary data.</text>
</comment>
<organism evidence="4 5">
    <name type="scientific">Marinomonas arenicola</name>
    <dbReference type="NCBI Taxonomy" id="569601"/>
    <lineage>
        <taxon>Bacteria</taxon>
        <taxon>Pseudomonadati</taxon>
        <taxon>Pseudomonadota</taxon>
        <taxon>Gammaproteobacteria</taxon>
        <taxon>Oceanospirillales</taxon>
        <taxon>Oceanospirillaceae</taxon>
        <taxon>Marinomonas</taxon>
    </lineage>
</organism>
<sequence length="129" mass="15004">MPSVLNFFTRKKRNSPKNNGEKAEHAAELYLQQQGLRLIDRNFHSRMGEIDLIFLDNDTYVFVEVRFRANASHGSAAESLNPSKLKKVRLTADYWLQQNNKSTNACRFDAILFDQEIDTQHLTWLKAVF</sequence>
<dbReference type="NCBIfam" id="TIGR00252">
    <property type="entry name" value="YraN family protein"/>
    <property type="match status" value="1"/>
</dbReference>
<accession>A0ABU9G579</accession>
<name>A0ABU9G579_9GAMM</name>
<proteinExistence type="inferred from homology"/>
<dbReference type="PANTHER" id="PTHR34039">
    <property type="entry name" value="UPF0102 PROTEIN YRAN"/>
    <property type="match status" value="1"/>
</dbReference>
<dbReference type="CDD" id="cd20736">
    <property type="entry name" value="PoNe_Nuclease"/>
    <property type="match status" value="1"/>
</dbReference>
<reference evidence="4 5" key="1">
    <citation type="submission" date="2024-02" db="EMBL/GenBank/DDBJ databases">
        <title>Bacteria isolated from the canopy kelp, Nereocystis luetkeana.</title>
        <authorList>
            <person name="Pfister C.A."/>
            <person name="Younker I.T."/>
            <person name="Light S.H."/>
        </authorList>
    </citation>
    <scope>NUCLEOTIDE SEQUENCE [LARGE SCALE GENOMIC DNA]</scope>
    <source>
        <strain evidence="4 5">TI.4.07</strain>
    </source>
</reference>
<dbReference type="HAMAP" id="MF_00048">
    <property type="entry name" value="UPF0102"/>
    <property type="match status" value="1"/>
</dbReference>
<protein>
    <recommendedName>
        <fullName evidence="2">UPF0102 protein V6242_09740</fullName>
    </recommendedName>
</protein>
<evidence type="ECO:0000256" key="1">
    <source>
        <dbReference type="ARBA" id="ARBA00006738"/>
    </source>
</evidence>
<evidence type="ECO:0000256" key="3">
    <source>
        <dbReference type="SAM" id="MobiDB-lite"/>
    </source>
</evidence>
<evidence type="ECO:0000256" key="2">
    <source>
        <dbReference type="HAMAP-Rule" id="MF_00048"/>
    </source>
</evidence>
<dbReference type="NCBIfam" id="NF009150">
    <property type="entry name" value="PRK12497.1-3"/>
    <property type="match status" value="1"/>
</dbReference>
<dbReference type="InterPro" id="IPR011856">
    <property type="entry name" value="tRNA_endonuc-like_dom_sf"/>
</dbReference>
<dbReference type="Proteomes" id="UP001379949">
    <property type="component" value="Unassembled WGS sequence"/>
</dbReference>
<keyword evidence="5" id="KW-1185">Reference proteome</keyword>
<dbReference type="InterPro" id="IPR003509">
    <property type="entry name" value="UPF0102_YraN-like"/>
</dbReference>
<evidence type="ECO:0000313" key="4">
    <source>
        <dbReference type="EMBL" id="MEL0613430.1"/>
    </source>
</evidence>
<feature type="region of interest" description="Disordered" evidence="3">
    <location>
        <begin position="1"/>
        <end position="23"/>
    </location>
</feature>
<dbReference type="PANTHER" id="PTHR34039:SF1">
    <property type="entry name" value="UPF0102 PROTEIN YRAN"/>
    <property type="match status" value="1"/>
</dbReference>
<gene>
    <name evidence="4" type="ORF">V6242_09740</name>
</gene>
<evidence type="ECO:0000313" key="5">
    <source>
        <dbReference type="Proteomes" id="UP001379949"/>
    </source>
</evidence>
<comment type="similarity">
    <text evidence="1 2">Belongs to the UPF0102 family.</text>
</comment>
<dbReference type="RefSeq" id="WP_341567196.1">
    <property type="nucleotide sequence ID" value="NZ_JBAKAR010000006.1"/>
</dbReference>
<dbReference type="SUPFAM" id="SSF52980">
    <property type="entry name" value="Restriction endonuclease-like"/>
    <property type="match status" value="1"/>
</dbReference>
<dbReference type="InterPro" id="IPR011335">
    <property type="entry name" value="Restrct_endonuc-II-like"/>
</dbReference>